<gene>
    <name evidence="10" type="ORF">ACFSL4_04755</name>
</gene>
<feature type="compositionally biased region" description="Low complexity" evidence="8">
    <location>
        <begin position="413"/>
        <end position="436"/>
    </location>
</feature>
<feature type="region of interest" description="Disordered" evidence="8">
    <location>
        <begin position="349"/>
        <end position="436"/>
    </location>
</feature>
<proteinExistence type="predicted"/>
<dbReference type="InterPro" id="IPR008271">
    <property type="entry name" value="Ser/Thr_kinase_AS"/>
</dbReference>
<name>A0ABW4IJU1_9ACTN</name>
<sequence length="546" mass="55726">MNEWSVPGYTGTRELGSGASGHVVLAVHDETGVPVAVKYLSRSLLNRPGFVRDFRAEARLLGGLRSEHVAGLYEYVESPDGAAIVMELVDGVALRELLRRQGPVGPEEALTLLKGSLLGLADAHRLGVVHRDYKPANVIVSVDGVSKLIDFGITVSDGTTAGAAGTPAYMAPEQWRGAAASPAADVYAATATFFECLTGHRPYEGENLAELALQHLDATVPVEDVPEPVRPLVARGLAKTPEQRPENAREFVVELERIAGAAYGPGWEERGRGRLAALVAALLPLLLSAPPGTTQGTTDLATTNVGGHGSGWARSLLPNRLGLLASGAAVALALALAYGQGEGADPQQAAQAVATTSAQPGVSSGPTVPAGTASPTHGPSASPGSASPSPSASDDAPTVSPSASSGVPATREPSTPTVTATATTSQTPTAPVTSAPPAAAVKDVTIGSFVQTGSDTGAVTITVSTDGPGPVSVTLAWYSGNVYGQPGDPDGAAQTFLRSGATRYTLTVNHTFQGTGCYWGVRATTSPASAGGGAWQQLLTWRCTLR</sequence>
<feature type="compositionally biased region" description="Low complexity" evidence="8">
    <location>
        <begin position="373"/>
        <end position="405"/>
    </location>
</feature>
<evidence type="ECO:0000256" key="7">
    <source>
        <dbReference type="PROSITE-ProRule" id="PRU10141"/>
    </source>
</evidence>
<evidence type="ECO:0000313" key="10">
    <source>
        <dbReference type="EMBL" id="MFD1657555.1"/>
    </source>
</evidence>
<feature type="domain" description="Protein kinase" evidence="9">
    <location>
        <begin position="9"/>
        <end position="258"/>
    </location>
</feature>
<evidence type="ECO:0000256" key="8">
    <source>
        <dbReference type="SAM" id="MobiDB-lite"/>
    </source>
</evidence>
<evidence type="ECO:0000256" key="6">
    <source>
        <dbReference type="ARBA" id="ARBA00022840"/>
    </source>
</evidence>
<feature type="binding site" evidence="7">
    <location>
        <position position="38"/>
    </location>
    <ligand>
        <name>ATP</name>
        <dbReference type="ChEBI" id="CHEBI:30616"/>
    </ligand>
</feature>
<evidence type="ECO:0000256" key="2">
    <source>
        <dbReference type="ARBA" id="ARBA00022527"/>
    </source>
</evidence>
<dbReference type="EMBL" id="JBHUDX010000011">
    <property type="protein sequence ID" value="MFD1657555.1"/>
    <property type="molecule type" value="Genomic_DNA"/>
</dbReference>
<evidence type="ECO:0000259" key="9">
    <source>
        <dbReference type="PROSITE" id="PS50011"/>
    </source>
</evidence>
<dbReference type="InterPro" id="IPR000719">
    <property type="entry name" value="Prot_kinase_dom"/>
</dbReference>
<dbReference type="RefSeq" id="WP_381078828.1">
    <property type="nucleotide sequence ID" value="NZ_JBHUDX010000011.1"/>
</dbReference>
<keyword evidence="4 7" id="KW-0547">Nucleotide-binding</keyword>
<dbReference type="PANTHER" id="PTHR43289">
    <property type="entry name" value="MITOGEN-ACTIVATED PROTEIN KINASE KINASE KINASE 20-RELATED"/>
    <property type="match status" value="1"/>
</dbReference>
<dbReference type="PROSITE" id="PS00108">
    <property type="entry name" value="PROTEIN_KINASE_ST"/>
    <property type="match status" value="1"/>
</dbReference>
<protein>
    <recommendedName>
        <fullName evidence="1">non-specific serine/threonine protein kinase</fullName>
        <ecNumber evidence="1">2.7.11.1</ecNumber>
    </recommendedName>
</protein>
<dbReference type="GO" id="GO:0016301">
    <property type="term" value="F:kinase activity"/>
    <property type="evidence" value="ECO:0007669"/>
    <property type="project" value="UniProtKB-KW"/>
</dbReference>
<dbReference type="InterPro" id="IPR017441">
    <property type="entry name" value="Protein_kinase_ATP_BS"/>
</dbReference>
<keyword evidence="11" id="KW-1185">Reference proteome</keyword>
<dbReference type="Proteomes" id="UP001597261">
    <property type="component" value="Unassembled WGS sequence"/>
</dbReference>
<evidence type="ECO:0000256" key="1">
    <source>
        <dbReference type="ARBA" id="ARBA00012513"/>
    </source>
</evidence>
<comment type="caution">
    <text evidence="10">The sequence shown here is derived from an EMBL/GenBank/DDBJ whole genome shotgun (WGS) entry which is preliminary data.</text>
</comment>
<dbReference type="PANTHER" id="PTHR43289:SF6">
    <property type="entry name" value="SERINE_THREONINE-PROTEIN KINASE NEKL-3"/>
    <property type="match status" value="1"/>
</dbReference>
<evidence type="ECO:0000256" key="5">
    <source>
        <dbReference type="ARBA" id="ARBA00022777"/>
    </source>
</evidence>
<evidence type="ECO:0000256" key="4">
    <source>
        <dbReference type="ARBA" id="ARBA00022741"/>
    </source>
</evidence>
<feature type="compositionally biased region" description="Low complexity" evidence="8">
    <location>
        <begin position="349"/>
        <end position="359"/>
    </location>
</feature>
<keyword evidence="6 7" id="KW-0067">ATP-binding</keyword>
<evidence type="ECO:0000256" key="3">
    <source>
        <dbReference type="ARBA" id="ARBA00022679"/>
    </source>
</evidence>
<reference evidence="11" key="1">
    <citation type="journal article" date="2019" name="Int. J. Syst. Evol. Microbiol.">
        <title>The Global Catalogue of Microorganisms (GCM) 10K type strain sequencing project: providing services to taxonomists for standard genome sequencing and annotation.</title>
        <authorList>
            <consortium name="The Broad Institute Genomics Platform"/>
            <consortium name="The Broad Institute Genome Sequencing Center for Infectious Disease"/>
            <person name="Wu L."/>
            <person name="Ma J."/>
        </authorList>
    </citation>
    <scope>NUCLEOTIDE SEQUENCE [LARGE SCALE GENOMIC DNA]</scope>
    <source>
        <strain evidence="11">CGMCC 1.12470</strain>
    </source>
</reference>
<dbReference type="Gene3D" id="1.10.510.10">
    <property type="entry name" value="Transferase(Phosphotransferase) domain 1"/>
    <property type="match status" value="1"/>
</dbReference>
<organism evidence="10 11">
    <name type="scientific">Streptomyces caeni</name>
    <dbReference type="NCBI Taxonomy" id="2307231"/>
    <lineage>
        <taxon>Bacteria</taxon>
        <taxon>Bacillati</taxon>
        <taxon>Actinomycetota</taxon>
        <taxon>Actinomycetes</taxon>
        <taxon>Kitasatosporales</taxon>
        <taxon>Streptomycetaceae</taxon>
        <taxon>Streptomyces</taxon>
    </lineage>
</organism>
<evidence type="ECO:0000313" key="11">
    <source>
        <dbReference type="Proteomes" id="UP001597261"/>
    </source>
</evidence>
<dbReference type="SUPFAM" id="SSF56112">
    <property type="entry name" value="Protein kinase-like (PK-like)"/>
    <property type="match status" value="1"/>
</dbReference>
<dbReference type="PROSITE" id="PS00107">
    <property type="entry name" value="PROTEIN_KINASE_ATP"/>
    <property type="match status" value="1"/>
</dbReference>
<keyword evidence="5 10" id="KW-0418">Kinase</keyword>
<keyword evidence="2" id="KW-0723">Serine/threonine-protein kinase</keyword>
<dbReference type="PROSITE" id="PS50011">
    <property type="entry name" value="PROTEIN_KINASE_DOM"/>
    <property type="match status" value="1"/>
</dbReference>
<dbReference type="InterPro" id="IPR011009">
    <property type="entry name" value="Kinase-like_dom_sf"/>
</dbReference>
<accession>A0ABW4IJU1</accession>
<dbReference type="EC" id="2.7.11.1" evidence="1"/>
<dbReference type="Pfam" id="PF00069">
    <property type="entry name" value="Pkinase"/>
    <property type="match status" value="1"/>
</dbReference>
<dbReference type="CDD" id="cd14014">
    <property type="entry name" value="STKc_PknB_like"/>
    <property type="match status" value="1"/>
</dbReference>
<keyword evidence="3" id="KW-0808">Transferase</keyword>